<dbReference type="Pfam" id="PF01244">
    <property type="entry name" value="Peptidase_M19"/>
    <property type="match status" value="1"/>
</dbReference>
<dbReference type="PROSITE" id="PS51365">
    <property type="entry name" value="RENAL_DIPEPTIDASE_2"/>
    <property type="match status" value="1"/>
</dbReference>
<dbReference type="InterPro" id="IPR032466">
    <property type="entry name" value="Metal_Hydrolase"/>
</dbReference>
<comment type="caution">
    <text evidence="1">The sequence shown here is derived from an EMBL/GenBank/DDBJ whole genome shotgun (WGS) entry which is preliminary data.</text>
</comment>
<reference evidence="1" key="2">
    <citation type="journal article" date="2021" name="PeerJ">
        <title>Extensive microbial diversity within the chicken gut microbiome revealed by metagenomics and culture.</title>
        <authorList>
            <person name="Gilroy R."/>
            <person name="Ravi A."/>
            <person name="Getino M."/>
            <person name="Pursley I."/>
            <person name="Horton D.L."/>
            <person name="Alikhan N.F."/>
            <person name="Baker D."/>
            <person name="Gharbi K."/>
            <person name="Hall N."/>
            <person name="Watson M."/>
            <person name="Adriaenssens E.M."/>
            <person name="Foster-Nyarko E."/>
            <person name="Jarju S."/>
            <person name="Secka A."/>
            <person name="Antonio M."/>
            <person name="Oren A."/>
            <person name="Chaudhuri R.R."/>
            <person name="La Ragione R."/>
            <person name="Hildebrand F."/>
            <person name="Pallen M.J."/>
        </authorList>
    </citation>
    <scope>NUCLEOTIDE SEQUENCE</scope>
    <source>
        <strain evidence="1">ChiHjej9B8-7071</strain>
    </source>
</reference>
<dbReference type="PANTHER" id="PTHR10443">
    <property type="entry name" value="MICROSOMAL DIPEPTIDASE"/>
    <property type="match status" value="1"/>
</dbReference>
<organism evidence="1 2">
    <name type="scientific">Candidatus Avoscillospira stercoripullorum</name>
    <dbReference type="NCBI Taxonomy" id="2840709"/>
    <lineage>
        <taxon>Bacteria</taxon>
        <taxon>Bacillati</taxon>
        <taxon>Bacillota</taxon>
        <taxon>Clostridia</taxon>
        <taxon>Eubacteriales</taxon>
        <taxon>Oscillospiraceae</taxon>
        <taxon>Oscillospiraceae incertae sedis</taxon>
        <taxon>Candidatus Avoscillospira</taxon>
    </lineage>
</organism>
<dbReference type="GO" id="GO:0070573">
    <property type="term" value="F:metallodipeptidase activity"/>
    <property type="evidence" value="ECO:0007669"/>
    <property type="project" value="InterPro"/>
</dbReference>
<name>A0A9D1A919_9FIRM</name>
<dbReference type="InterPro" id="IPR008257">
    <property type="entry name" value="Pept_M19"/>
</dbReference>
<dbReference type="SUPFAM" id="SSF51556">
    <property type="entry name" value="Metallo-dependent hydrolases"/>
    <property type="match status" value="1"/>
</dbReference>
<dbReference type="AlphaFoldDB" id="A0A9D1A919"/>
<evidence type="ECO:0000313" key="1">
    <source>
        <dbReference type="EMBL" id="HIR09288.1"/>
    </source>
</evidence>
<dbReference type="PANTHER" id="PTHR10443:SF12">
    <property type="entry name" value="DIPEPTIDASE"/>
    <property type="match status" value="1"/>
</dbReference>
<dbReference type="GO" id="GO:0006508">
    <property type="term" value="P:proteolysis"/>
    <property type="evidence" value="ECO:0007669"/>
    <property type="project" value="InterPro"/>
</dbReference>
<dbReference type="EMBL" id="DVGD01000076">
    <property type="protein sequence ID" value="HIR09288.1"/>
    <property type="molecule type" value="Genomic_DNA"/>
</dbReference>
<protein>
    <submittedName>
        <fullName evidence="1">Membrane dipeptidase</fullName>
    </submittedName>
</protein>
<evidence type="ECO:0000313" key="2">
    <source>
        <dbReference type="Proteomes" id="UP000824258"/>
    </source>
</evidence>
<reference evidence="1" key="1">
    <citation type="submission" date="2020-10" db="EMBL/GenBank/DDBJ databases">
        <authorList>
            <person name="Gilroy R."/>
        </authorList>
    </citation>
    <scope>NUCLEOTIDE SEQUENCE</scope>
    <source>
        <strain evidence="1">ChiHjej9B8-7071</strain>
    </source>
</reference>
<dbReference type="Proteomes" id="UP000824258">
    <property type="component" value="Unassembled WGS sequence"/>
</dbReference>
<sequence>MKYAVFDAHCDTALELWSRGETFETCTTAVDLLAADYPAYGQFFAICPLSLGRGSEACGEILSNVYGHFLKLLRQPGSPAALIRDHDAFARTWEAGKCAAFLSLEGAEGIGCDPGRLEDLHAMGVRMVNLTWNENNALAGCAVKDGGGLTAQGREFVCQAQRLGILLDVSHLSERAFWDLMDLAEEPVVASHSNSAALCPHRRNLTDAQFRAICETGGFVGINFYTPFLAPSGKADLDTVRCHMDHFLSLGGFGHVALGGDLDGCDALPVGLSGLAGYAALADHLEQAGFSETYIQEIYSNTIKRVVKSCIM</sequence>
<gene>
    <name evidence="1" type="ORF">IAA70_02670</name>
</gene>
<accession>A0A9D1A919</accession>
<proteinExistence type="predicted"/>
<dbReference type="Gene3D" id="3.20.20.140">
    <property type="entry name" value="Metal-dependent hydrolases"/>
    <property type="match status" value="1"/>
</dbReference>